<organism evidence="1 2">
    <name type="scientific">Moraxella catarrhalis</name>
    <name type="common">Branhamella catarrhalis</name>
    <dbReference type="NCBI Taxonomy" id="480"/>
    <lineage>
        <taxon>Bacteria</taxon>
        <taxon>Pseudomonadati</taxon>
        <taxon>Pseudomonadota</taxon>
        <taxon>Gammaproteobacteria</taxon>
        <taxon>Moraxellales</taxon>
        <taxon>Moraxellaceae</taxon>
        <taxon>Moraxella</taxon>
    </lineage>
</organism>
<evidence type="ECO:0008006" key="3">
    <source>
        <dbReference type="Google" id="ProtNLM"/>
    </source>
</evidence>
<evidence type="ECO:0000313" key="2">
    <source>
        <dbReference type="Proteomes" id="UP000078295"/>
    </source>
</evidence>
<gene>
    <name evidence="1" type="ORF">AO370_0937</name>
</gene>
<dbReference type="Proteomes" id="UP000078295">
    <property type="component" value="Unassembled WGS sequence"/>
</dbReference>
<dbReference type="EMBL" id="LXHQ01000029">
    <property type="protein sequence ID" value="OAV25467.1"/>
    <property type="molecule type" value="Genomic_DNA"/>
</dbReference>
<reference evidence="1 2" key="1">
    <citation type="journal article" date="2016" name="Genome Biol. Evol.">
        <title>Comparative Genomic Analyses of the Moraxella catarrhalis Serosensitive and Seroresistant Lineages Demonstrate Their Independent Evolution.</title>
        <authorList>
            <person name="Earl J.P."/>
            <person name="de Vries S.P."/>
            <person name="Ahmed A."/>
            <person name="Powell E."/>
            <person name="Schultz M.P."/>
            <person name="Hermans P.W."/>
            <person name="Hill D.J."/>
            <person name="Zhou Z."/>
            <person name="Constantinidou C.I."/>
            <person name="Hu F.Z."/>
            <person name="Bootsma H.J."/>
            <person name="Ehrlich G.D."/>
        </authorList>
    </citation>
    <scope>NUCLEOTIDE SEQUENCE [LARGE SCALE GENOMIC DNA]</scope>
    <source>
        <strain evidence="1 2">F23</strain>
    </source>
</reference>
<sequence>MVLNNPIPCLVSYPHTAKHGMTLTSITKWGIYMTLTPIRVTKKQACELLAIGREKLRTLVENDPTFPRPYKTGNKMQSSVYFDYQALIDWHKAQGGNA</sequence>
<name>A0AB36DNU2_MORCA</name>
<comment type="caution">
    <text evidence="1">The sequence shown here is derived from an EMBL/GenBank/DDBJ whole genome shotgun (WGS) entry which is preliminary data.</text>
</comment>
<dbReference type="AlphaFoldDB" id="A0AB36DNU2"/>
<accession>A0AB36DNU2</accession>
<evidence type="ECO:0000313" key="1">
    <source>
        <dbReference type="EMBL" id="OAV25467.1"/>
    </source>
</evidence>
<proteinExistence type="predicted"/>
<protein>
    <recommendedName>
        <fullName evidence="3">Transcriptional regulator</fullName>
    </recommendedName>
</protein>